<name>A0A915IEV5_ROMCU</name>
<organism evidence="2 3">
    <name type="scientific">Romanomermis culicivorax</name>
    <name type="common">Nematode worm</name>
    <dbReference type="NCBI Taxonomy" id="13658"/>
    <lineage>
        <taxon>Eukaryota</taxon>
        <taxon>Metazoa</taxon>
        <taxon>Ecdysozoa</taxon>
        <taxon>Nematoda</taxon>
        <taxon>Enoplea</taxon>
        <taxon>Dorylaimia</taxon>
        <taxon>Mermithida</taxon>
        <taxon>Mermithoidea</taxon>
        <taxon>Mermithidae</taxon>
        <taxon>Romanomermis</taxon>
    </lineage>
</organism>
<keyword evidence="1" id="KW-1133">Transmembrane helix</keyword>
<keyword evidence="1" id="KW-0812">Transmembrane</keyword>
<keyword evidence="1" id="KW-0472">Membrane</keyword>
<sequence length="189" mass="22089">MKNSVKKIDKLMNLIYRANVRQYALNFTINTASHNLQERFTNWSNIKAMSDLLPFLIYQTSLAASVNLCSIILLVTNWSRTLDQKTMCILMFMNLTRTGNFFLSPLIWMLKNEKTRAKLLEFEIFSFLCRFTNMPTKVQICSQKNETFNQKIQASHHCNVVPFRMGPNVSNDVLNSVWAVKKMHVKKKR</sequence>
<accession>A0A915IEV5</accession>
<keyword evidence="2" id="KW-1185">Reference proteome</keyword>
<dbReference type="WBParaSite" id="nRc.2.0.1.t12700-RA">
    <property type="protein sequence ID" value="nRc.2.0.1.t12700-RA"/>
    <property type="gene ID" value="nRc.2.0.1.g12700"/>
</dbReference>
<feature type="transmembrane region" description="Helical" evidence="1">
    <location>
        <begin position="55"/>
        <end position="77"/>
    </location>
</feature>
<reference evidence="3" key="1">
    <citation type="submission" date="2022-11" db="UniProtKB">
        <authorList>
            <consortium name="WormBaseParasite"/>
        </authorList>
    </citation>
    <scope>IDENTIFICATION</scope>
</reference>
<feature type="transmembrane region" description="Helical" evidence="1">
    <location>
        <begin position="89"/>
        <end position="110"/>
    </location>
</feature>
<evidence type="ECO:0000313" key="3">
    <source>
        <dbReference type="WBParaSite" id="nRc.2.0.1.t12700-RA"/>
    </source>
</evidence>
<evidence type="ECO:0000313" key="2">
    <source>
        <dbReference type="Proteomes" id="UP000887565"/>
    </source>
</evidence>
<proteinExistence type="predicted"/>
<protein>
    <submittedName>
        <fullName evidence="3">Uncharacterized protein</fullName>
    </submittedName>
</protein>
<dbReference type="Proteomes" id="UP000887565">
    <property type="component" value="Unplaced"/>
</dbReference>
<dbReference type="AlphaFoldDB" id="A0A915IEV5"/>
<evidence type="ECO:0000256" key="1">
    <source>
        <dbReference type="SAM" id="Phobius"/>
    </source>
</evidence>